<sequence>MSSKRGLVLAALGALALFGCRQPEQVHPALWQIDGPNGQKAWLLGTIHALPAPVDWHSPRLDAALAAADRIVLEVARIDDDGAVARTFATLGATPTPTPLRSRLPGEAQADYDAYLKRYGVKDASLAAMDTWAGALVLAQAAQQVAGSDSANGVDRAIKAAASGRPVEEFEGADAQLRIFEALPETEQRDLLLTVIADTGDVRSQTRQMERAWSSGDLPAIEAETQQGMLADPELRAALLTQRNQAWLGKLLAMLGKGQRPFVAVGTAHLVGPEGLPALLAARGYRVTRVQ</sequence>
<dbReference type="CDD" id="cd14789">
    <property type="entry name" value="Tiki"/>
    <property type="match status" value="1"/>
</dbReference>
<evidence type="ECO:0000313" key="2">
    <source>
        <dbReference type="Proteomes" id="UP001589943"/>
    </source>
</evidence>
<dbReference type="PANTHER" id="PTHR40590">
    <property type="entry name" value="CYTOPLASMIC PROTEIN-RELATED"/>
    <property type="match status" value="1"/>
</dbReference>
<proteinExistence type="predicted"/>
<dbReference type="Proteomes" id="UP001589943">
    <property type="component" value="Unassembled WGS sequence"/>
</dbReference>
<dbReference type="RefSeq" id="WP_379480766.1">
    <property type="nucleotide sequence ID" value="NZ_JBHLTL010000004.1"/>
</dbReference>
<dbReference type="InterPro" id="IPR002816">
    <property type="entry name" value="TraB/PrgY/GumN_fam"/>
</dbReference>
<dbReference type="PANTHER" id="PTHR40590:SF1">
    <property type="entry name" value="CYTOPLASMIC PROTEIN"/>
    <property type="match status" value="1"/>
</dbReference>
<reference evidence="1 2" key="1">
    <citation type="submission" date="2024-09" db="EMBL/GenBank/DDBJ databases">
        <authorList>
            <person name="Sun Q."/>
            <person name="Mori K."/>
        </authorList>
    </citation>
    <scope>NUCLEOTIDE SEQUENCE [LARGE SCALE GENOMIC DNA]</scope>
    <source>
        <strain evidence="1 2">NCAIM B.02537</strain>
    </source>
</reference>
<organism evidence="1 2">
    <name type="scientific">Novosphingobium aquiterrae</name>
    <dbReference type="NCBI Taxonomy" id="624388"/>
    <lineage>
        <taxon>Bacteria</taxon>
        <taxon>Pseudomonadati</taxon>
        <taxon>Pseudomonadota</taxon>
        <taxon>Alphaproteobacteria</taxon>
        <taxon>Sphingomonadales</taxon>
        <taxon>Sphingomonadaceae</taxon>
        <taxon>Novosphingobium</taxon>
    </lineage>
</organism>
<accession>A0ABV6PJQ9</accession>
<dbReference type="EMBL" id="JBHLTL010000004">
    <property type="protein sequence ID" value="MFC0589273.1"/>
    <property type="molecule type" value="Genomic_DNA"/>
</dbReference>
<dbReference type="Pfam" id="PF01963">
    <property type="entry name" value="TraB_PrgY_gumN"/>
    <property type="match status" value="1"/>
</dbReference>
<protein>
    <submittedName>
        <fullName evidence="1">TraB/GumN family protein</fullName>
    </submittedName>
</protein>
<evidence type="ECO:0000313" key="1">
    <source>
        <dbReference type="EMBL" id="MFC0589273.1"/>
    </source>
</evidence>
<name>A0ABV6PJQ9_9SPHN</name>
<keyword evidence="2" id="KW-1185">Reference proteome</keyword>
<dbReference type="PROSITE" id="PS51257">
    <property type="entry name" value="PROKAR_LIPOPROTEIN"/>
    <property type="match status" value="1"/>
</dbReference>
<comment type="caution">
    <text evidence="1">The sequence shown here is derived from an EMBL/GenBank/DDBJ whole genome shotgun (WGS) entry which is preliminary data.</text>
</comment>
<gene>
    <name evidence="1" type="ORF">ACFFF7_07595</name>
</gene>
<dbReference type="InterPro" id="IPR047111">
    <property type="entry name" value="YbaP-like"/>
</dbReference>